<dbReference type="Proteomes" id="UP001364156">
    <property type="component" value="Chromosome"/>
</dbReference>
<sequence length="297" mass="33206">MRPWHIDICICTYRRPHLAKTLTSLSEIERPDGTVVQVRVADNDAKPSARPIIDTCATSLPVAYVHAPARNISIARNACLDSSDADFVAWLDDDEIVDQTWLRRLFEALLSKGHDAVFGPAIAIYPQDAPTHIANGDFHSNRPVVRRGEVRTGHTCNALVDMRPASTRALRFDVAKGRTGGEDTDYFHRLWQTGAQFGICDDAKVYEDVAPARLHPGWLMRRSFNAGHVFGELSRRDARLWALPKLILVALTKALYCLLRALVSAGFATSRLWWLRRGVMHLGVMAGLARITPKTQY</sequence>
<dbReference type="EMBL" id="CP146069">
    <property type="protein sequence ID" value="WWR48074.1"/>
    <property type="molecule type" value="Genomic_DNA"/>
</dbReference>
<dbReference type="GO" id="GO:0016757">
    <property type="term" value="F:glycosyltransferase activity"/>
    <property type="evidence" value="ECO:0007669"/>
    <property type="project" value="UniProtKB-KW"/>
</dbReference>
<reference evidence="2 3" key="1">
    <citation type="submission" date="2023-10" db="EMBL/GenBank/DDBJ databases">
        <title>Roseovarius strain S88 nov., isolated from a marine algae.</title>
        <authorList>
            <person name="Lee M.W."/>
            <person name="Lee J.K."/>
            <person name="Kim J.M."/>
            <person name="Choi D.G."/>
            <person name="Baek J.H."/>
            <person name="Bayburt H."/>
            <person name="Jung J.J."/>
            <person name="Han D.M."/>
            <person name="Jeon C.O."/>
        </authorList>
    </citation>
    <scope>NUCLEOTIDE SEQUENCE [LARGE SCALE GENOMIC DNA]</scope>
    <source>
        <strain evidence="2 3">S88</strain>
    </source>
</reference>
<dbReference type="EC" id="2.4.-.-" evidence="2"/>
<dbReference type="Pfam" id="PF00535">
    <property type="entry name" value="Glycos_transf_2"/>
    <property type="match status" value="1"/>
</dbReference>
<keyword evidence="2" id="KW-0808">Transferase</keyword>
<dbReference type="CDD" id="cd00761">
    <property type="entry name" value="Glyco_tranf_GTA_type"/>
    <property type="match status" value="1"/>
</dbReference>
<name>A0ABZ2HPK5_9RHOB</name>
<dbReference type="Gene3D" id="3.90.550.10">
    <property type="entry name" value="Spore Coat Polysaccharide Biosynthesis Protein SpsA, Chain A"/>
    <property type="match status" value="1"/>
</dbReference>
<dbReference type="InterPro" id="IPR029044">
    <property type="entry name" value="Nucleotide-diphossugar_trans"/>
</dbReference>
<proteinExistence type="predicted"/>
<organism evidence="2 3">
    <name type="scientific">Roseovarius phycicola</name>
    <dbReference type="NCBI Taxonomy" id="3080976"/>
    <lineage>
        <taxon>Bacteria</taxon>
        <taxon>Pseudomonadati</taxon>
        <taxon>Pseudomonadota</taxon>
        <taxon>Alphaproteobacteria</taxon>
        <taxon>Rhodobacterales</taxon>
        <taxon>Roseobacteraceae</taxon>
        <taxon>Roseovarius</taxon>
    </lineage>
</organism>
<evidence type="ECO:0000259" key="1">
    <source>
        <dbReference type="Pfam" id="PF00535"/>
    </source>
</evidence>
<dbReference type="RefSeq" id="WP_338550898.1">
    <property type="nucleotide sequence ID" value="NZ_CP146069.1"/>
</dbReference>
<gene>
    <name evidence="2" type="ORF">RZ517_07870</name>
</gene>
<keyword evidence="3" id="KW-1185">Reference proteome</keyword>
<evidence type="ECO:0000313" key="2">
    <source>
        <dbReference type="EMBL" id="WWR48074.1"/>
    </source>
</evidence>
<dbReference type="SUPFAM" id="SSF53448">
    <property type="entry name" value="Nucleotide-diphospho-sugar transferases"/>
    <property type="match status" value="1"/>
</dbReference>
<keyword evidence="2" id="KW-0328">Glycosyltransferase</keyword>
<evidence type="ECO:0000313" key="3">
    <source>
        <dbReference type="Proteomes" id="UP001364156"/>
    </source>
</evidence>
<protein>
    <submittedName>
        <fullName evidence="2">Glycosyltransferase family 2 protein</fullName>
        <ecNumber evidence="2">2.4.-.-</ecNumber>
    </submittedName>
</protein>
<dbReference type="InterPro" id="IPR001173">
    <property type="entry name" value="Glyco_trans_2-like"/>
</dbReference>
<accession>A0ABZ2HPK5</accession>
<feature type="domain" description="Glycosyltransferase 2-like" evidence="1">
    <location>
        <begin position="8"/>
        <end position="163"/>
    </location>
</feature>